<accession>M2TA35</accession>
<protein>
    <recommendedName>
        <fullName evidence="4">DNA repair protein</fullName>
    </recommendedName>
</protein>
<dbReference type="Pfam" id="PF11172">
    <property type="entry name" value="DUF2959"/>
    <property type="match status" value="1"/>
</dbReference>
<dbReference type="OrthoDB" id="9780401at2"/>
<dbReference type="PROSITE" id="PS51257">
    <property type="entry name" value="PROKAR_LIPOPROTEIN"/>
    <property type="match status" value="1"/>
</dbReference>
<dbReference type="InterPro" id="IPR021342">
    <property type="entry name" value="DUF2959"/>
</dbReference>
<gene>
    <name evidence="2" type="ORF">C725_1345</name>
</gene>
<keyword evidence="1" id="KW-0732">Signal</keyword>
<comment type="caution">
    <text evidence="2">The sequence shown here is derived from an EMBL/GenBank/DDBJ whole genome shotgun (WGS) entry which is preliminary data.</text>
</comment>
<feature type="signal peptide" evidence="1">
    <location>
        <begin position="1"/>
        <end position="19"/>
    </location>
</feature>
<evidence type="ECO:0000256" key="1">
    <source>
        <dbReference type="SAM" id="SignalP"/>
    </source>
</evidence>
<dbReference type="EMBL" id="AMRV01000003">
    <property type="protein sequence ID" value="EMD83444.1"/>
    <property type="molecule type" value="Genomic_DNA"/>
</dbReference>
<evidence type="ECO:0000313" key="2">
    <source>
        <dbReference type="EMBL" id="EMD83444.1"/>
    </source>
</evidence>
<reference evidence="2 3" key="1">
    <citation type="journal article" date="2013" name="Genome Announc.">
        <title>Draft Genome Sequence of Strain JLT2015T, Belonging to the Family Sphingomonadaceae of the Alphaproteobacteria.</title>
        <authorList>
            <person name="Tang K."/>
            <person name="Liu K."/>
            <person name="Li S."/>
            <person name="Jiao N."/>
        </authorList>
    </citation>
    <scope>NUCLEOTIDE SEQUENCE [LARGE SCALE GENOMIC DNA]</scope>
    <source>
        <strain evidence="2 3">JLT2015</strain>
    </source>
</reference>
<dbReference type="AlphaFoldDB" id="M2TA35"/>
<evidence type="ECO:0008006" key="4">
    <source>
        <dbReference type="Google" id="ProtNLM"/>
    </source>
</evidence>
<sequence length="219" mass="24659">MRSTLLLPALLIGTMSVLAACQTAPYYKALETVGIKKRDLLIDRVEDVQKSEREASKAFVGAVTVYRETSDADPRNIEGAYRRLESAYEKSRARARDVEQDIDTLRTVAGDMFSEWESELKLFQDPDIRAASAADLERTRAEFAQLERVLGESVQAMEPALFTLRDRVLYLKHNQTPAAAQALRAQQPKLVEDVRSADAEIKRAIEASNRFLTRLRTSP</sequence>
<evidence type="ECO:0000313" key="3">
    <source>
        <dbReference type="Proteomes" id="UP000011717"/>
    </source>
</evidence>
<keyword evidence="3" id="KW-1185">Reference proteome</keyword>
<proteinExistence type="predicted"/>
<dbReference type="RefSeq" id="WP_008601188.1">
    <property type="nucleotide sequence ID" value="NZ_AMRV01000003.1"/>
</dbReference>
<dbReference type="Proteomes" id="UP000011717">
    <property type="component" value="Unassembled WGS sequence"/>
</dbReference>
<organism evidence="2 3">
    <name type="scientific">Pacificimonas flava</name>
    <dbReference type="NCBI Taxonomy" id="1234595"/>
    <lineage>
        <taxon>Bacteria</taxon>
        <taxon>Pseudomonadati</taxon>
        <taxon>Pseudomonadota</taxon>
        <taxon>Alphaproteobacteria</taxon>
        <taxon>Sphingomonadales</taxon>
        <taxon>Sphingosinicellaceae</taxon>
        <taxon>Pacificimonas</taxon>
    </lineage>
</organism>
<name>M2TA35_9SPHN</name>
<feature type="chain" id="PRO_5004026364" description="DNA repair protein" evidence="1">
    <location>
        <begin position="20"/>
        <end position="219"/>
    </location>
</feature>